<keyword evidence="1" id="KW-1133">Transmembrane helix</keyword>
<evidence type="ECO:0000313" key="2">
    <source>
        <dbReference type="EMBL" id="MEE6260643.1"/>
    </source>
</evidence>
<keyword evidence="3" id="KW-1185">Reference proteome</keyword>
<evidence type="ECO:0000256" key="1">
    <source>
        <dbReference type="SAM" id="Phobius"/>
    </source>
</evidence>
<comment type="caution">
    <text evidence="2">The sequence shown here is derived from an EMBL/GenBank/DDBJ whole genome shotgun (WGS) entry which is preliminary data.</text>
</comment>
<keyword evidence="1" id="KW-0472">Membrane</keyword>
<feature type="transmembrane region" description="Helical" evidence="1">
    <location>
        <begin position="81"/>
        <end position="106"/>
    </location>
</feature>
<feature type="transmembrane region" description="Helical" evidence="1">
    <location>
        <begin position="112"/>
        <end position="134"/>
    </location>
</feature>
<reference evidence="2 3" key="1">
    <citation type="submission" date="2024-01" db="EMBL/GenBank/DDBJ databases">
        <title>Genome insights into Plantactinospora sonchi sp. nov.</title>
        <authorList>
            <person name="Wang L."/>
        </authorList>
    </citation>
    <scope>NUCLEOTIDE SEQUENCE [LARGE SCALE GENOMIC DNA]</scope>
    <source>
        <strain evidence="2 3">NEAU-QY2</strain>
    </source>
</reference>
<sequence>MGTGGGGLSSRRGWAGVVLVVWLVLTVCLVWGFHASRPTGAGITALVVAGVLWPVPLGLAAALVDPDVVGVRSVRAIAENLLIALALAPMIALLVGIVWALYAWLWPGSPDVAPTGLLIFLLGWCAVGSVVLVAKADKSDRYSGGWAP</sequence>
<keyword evidence="1" id="KW-0812">Transmembrane</keyword>
<dbReference type="Proteomes" id="UP001332243">
    <property type="component" value="Unassembled WGS sequence"/>
</dbReference>
<proteinExistence type="predicted"/>
<feature type="transmembrane region" description="Helical" evidence="1">
    <location>
        <begin position="39"/>
        <end position="60"/>
    </location>
</feature>
<accession>A0ABU7RVW9</accession>
<name>A0ABU7RVW9_9ACTN</name>
<dbReference type="RefSeq" id="WP_331215752.1">
    <property type="nucleotide sequence ID" value="NZ_JAZGQK010000016.1"/>
</dbReference>
<evidence type="ECO:0000313" key="3">
    <source>
        <dbReference type="Proteomes" id="UP001332243"/>
    </source>
</evidence>
<gene>
    <name evidence="2" type="ORF">V1633_19335</name>
</gene>
<feature type="transmembrane region" description="Helical" evidence="1">
    <location>
        <begin position="12"/>
        <end position="33"/>
    </location>
</feature>
<dbReference type="EMBL" id="JAZGQK010000016">
    <property type="protein sequence ID" value="MEE6260643.1"/>
    <property type="molecule type" value="Genomic_DNA"/>
</dbReference>
<organism evidence="2 3">
    <name type="scientific">Plantactinospora sonchi</name>
    <dbReference type="NCBI Taxonomy" id="1544735"/>
    <lineage>
        <taxon>Bacteria</taxon>
        <taxon>Bacillati</taxon>
        <taxon>Actinomycetota</taxon>
        <taxon>Actinomycetes</taxon>
        <taxon>Micromonosporales</taxon>
        <taxon>Micromonosporaceae</taxon>
        <taxon>Plantactinospora</taxon>
    </lineage>
</organism>
<protein>
    <submittedName>
        <fullName evidence="2">Uncharacterized protein</fullName>
    </submittedName>
</protein>